<feature type="compositionally biased region" description="Low complexity" evidence="1">
    <location>
        <begin position="225"/>
        <end position="243"/>
    </location>
</feature>
<organism evidence="3 4">
    <name type="scientific">Paractinoplanes pyxinae</name>
    <dbReference type="NCBI Taxonomy" id="2997416"/>
    <lineage>
        <taxon>Bacteria</taxon>
        <taxon>Bacillati</taxon>
        <taxon>Actinomycetota</taxon>
        <taxon>Actinomycetes</taxon>
        <taxon>Micromonosporales</taxon>
        <taxon>Micromonosporaceae</taxon>
        <taxon>Paractinoplanes</taxon>
    </lineage>
</organism>
<dbReference type="EMBL" id="JAPNTZ010000017">
    <property type="protein sequence ID" value="MCY1143980.1"/>
    <property type="molecule type" value="Genomic_DNA"/>
</dbReference>
<feature type="region of interest" description="Disordered" evidence="1">
    <location>
        <begin position="113"/>
        <end position="271"/>
    </location>
</feature>
<name>A0ABT4BDT1_9ACTN</name>
<accession>A0ABT4BDT1</accession>
<feature type="transmembrane region" description="Helical" evidence="2">
    <location>
        <begin position="293"/>
        <end position="312"/>
    </location>
</feature>
<dbReference type="Proteomes" id="UP001151002">
    <property type="component" value="Unassembled WGS sequence"/>
</dbReference>
<gene>
    <name evidence="3" type="ORF">OWR29_38795</name>
</gene>
<reference evidence="3" key="1">
    <citation type="submission" date="2022-11" db="EMBL/GenBank/DDBJ databases">
        <authorList>
            <person name="Somphong A."/>
            <person name="Phongsopitanun W."/>
        </authorList>
    </citation>
    <scope>NUCLEOTIDE SEQUENCE</scope>
    <source>
        <strain evidence="3">Pm04-4</strain>
    </source>
</reference>
<evidence type="ECO:0000256" key="2">
    <source>
        <dbReference type="SAM" id="Phobius"/>
    </source>
</evidence>
<dbReference type="RefSeq" id="WP_267568499.1">
    <property type="nucleotide sequence ID" value="NZ_JAPNTZ010000017.1"/>
</dbReference>
<keyword evidence="2" id="KW-1133">Transmembrane helix</keyword>
<comment type="caution">
    <text evidence="3">The sequence shown here is derived from an EMBL/GenBank/DDBJ whole genome shotgun (WGS) entry which is preliminary data.</text>
</comment>
<proteinExistence type="predicted"/>
<feature type="compositionally biased region" description="Low complexity" evidence="1">
    <location>
        <begin position="195"/>
        <end position="211"/>
    </location>
</feature>
<evidence type="ECO:0000313" key="4">
    <source>
        <dbReference type="Proteomes" id="UP001151002"/>
    </source>
</evidence>
<protein>
    <submittedName>
        <fullName evidence="3">Uncharacterized protein</fullName>
    </submittedName>
</protein>
<keyword evidence="2" id="KW-0472">Membrane</keyword>
<keyword evidence="2" id="KW-0812">Transmembrane</keyword>
<evidence type="ECO:0000256" key="1">
    <source>
        <dbReference type="SAM" id="MobiDB-lite"/>
    </source>
</evidence>
<feature type="compositionally biased region" description="Low complexity" evidence="1">
    <location>
        <begin position="127"/>
        <end position="151"/>
    </location>
</feature>
<keyword evidence="4" id="KW-1185">Reference proteome</keyword>
<sequence>MSRQVRQRVTAIVLGGLIFGGPLLAMNAASADPIPEGARAVTFSGAGIFSVSCTSRPSVESLTVPPESKLRVVNQTGFDAQLLLGGDAKGTVPDDSSTDVIFRRGTTSVLLRPSCPIGDDATPMMVTASPSDTAAAEPDADPAPTATDATPMSLTPADSDRSPAGASLTDTAVPAERPSRVKSAGTRPDTRRLPARSSHATAHAATTAPRAVPHGGAPAQTKVKAVPSTAGSASPTSAGLPPGDLAALPGVPDLDVDPMTAGAEPVPLTPAPTTAAAAEPVATLEPMPEGNPLGLLALTAAVCVVGVTVAAIRSFVSQRANRAEIA</sequence>
<evidence type="ECO:0000313" key="3">
    <source>
        <dbReference type="EMBL" id="MCY1143980.1"/>
    </source>
</evidence>